<dbReference type="GO" id="GO:0005886">
    <property type="term" value="C:plasma membrane"/>
    <property type="evidence" value="ECO:0007669"/>
    <property type="project" value="UniProtKB-SubCell"/>
</dbReference>
<evidence type="ECO:0000256" key="12">
    <source>
        <dbReference type="SAM" id="MobiDB-lite"/>
    </source>
</evidence>
<dbReference type="GO" id="GO:0005509">
    <property type="term" value="F:calcium ion binding"/>
    <property type="evidence" value="ECO:0007669"/>
    <property type="project" value="UniProtKB-ARBA"/>
</dbReference>
<evidence type="ECO:0000259" key="15">
    <source>
        <dbReference type="PROSITE" id="PS50885"/>
    </source>
</evidence>
<sequence>MNLPHPAHRRAGTRPRRVRPLRTKLIAALVALLAVVCLVVGVISEFALSRFLTQQVDTQVRDAVERTRHFDGPAGDDPLHIPGTAEGTLYAQLAGGRVLEAATLAPIPGSPENEAQALPAADAAALLATPVDGHAHTISLSGGDYRVIATIDDGVVLVLGLPMDQAEDTLLTVGIILAAVAAIAVLGAGFVGAFVVRRTLRPLDRVAAAASKVTELPLDRRDVALSVRVPVTDTDPSTEVGQVGYALNRMLVHIDNALDARANSEMRVRQFVADASHELRTPLAAIRGYAELTRRSGGRVPPEIAHAMSRVESEADRMTTLVDDLLLLARLDAGRPLDAGEVDLTRLVADAVGDAHITGPGHRWRLELPPDPVVVTGDAQRLHQVLGNLLANGRTHTPPGTTVTTRLSVSADGSAVLTVTDDGPGIAPALLPHVFERFARGDSSRSRAAGSTGLGMAIVAAVVHAHHGTVGVHSRPGRTEFEVRLPRTGSTQERHNDGQARSVTVTS</sequence>
<evidence type="ECO:0000313" key="17">
    <source>
        <dbReference type="Proteomes" id="UP000274843"/>
    </source>
</evidence>
<name>A0A3N2GRU2_9PSEU</name>
<dbReference type="CDD" id="cd00082">
    <property type="entry name" value="HisKA"/>
    <property type="match status" value="1"/>
</dbReference>
<evidence type="ECO:0000256" key="13">
    <source>
        <dbReference type="SAM" id="Phobius"/>
    </source>
</evidence>
<keyword evidence="5" id="KW-0597">Phosphoprotein</keyword>
<dbReference type="AlphaFoldDB" id="A0A3N2GRU2"/>
<reference evidence="16 17" key="1">
    <citation type="submission" date="2018-11" db="EMBL/GenBank/DDBJ databases">
        <title>Sequencing the genomes of 1000 actinobacteria strains.</title>
        <authorList>
            <person name="Klenk H.-P."/>
        </authorList>
    </citation>
    <scope>NUCLEOTIDE SEQUENCE [LARGE SCALE GENOMIC DNA]</scope>
    <source>
        <strain evidence="16 17">DSM 44348</strain>
    </source>
</reference>
<dbReference type="EMBL" id="RKHY01000001">
    <property type="protein sequence ID" value="ROS39352.1"/>
    <property type="molecule type" value="Genomic_DNA"/>
</dbReference>
<keyword evidence="8 16" id="KW-0418">Kinase</keyword>
<dbReference type="SMART" id="SM00388">
    <property type="entry name" value="HisKA"/>
    <property type="match status" value="1"/>
</dbReference>
<organism evidence="16 17">
    <name type="scientific">Amycolatopsis thermoflava</name>
    <dbReference type="NCBI Taxonomy" id="84480"/>
    <lineage>
        <taxon>Bacteria</taxon>
        <taxon>Bacillati</taxon>
        <taxon>Actinomycetota</taxon>
        <taxon>Actinomycetes</taxon>
        <taxon>Pseudonocardiales</taxon>
        <taxon>Pseudonocardiaceae</taxon>
        <taxon>Amycolatopsis</taxon>
        <taxon>Amycolatopsis methanolica group</taxon>
    </lineage>
</organism>
<accession>A0A3N2GRU2</accession>
<dbReference type="SMART" id="SM00304">
    <property type="entry name" value="HAMP"/>
    <property type="match status" value="1"/>
</dbReference>
<dbReference type="InterPro" id="IPR036890">
    <property type="entry name" value="HATPase_C_sf"/>
</dbReference>
<evidence type="ECO:0000256" key="9">
    <source>
        <dbReference type="ARBA" id="ARBA00022989"/>
    </source>
</evidence>
<dbReference type="Proteomes" id="UP000274843">
    <property type="component" value="Unassembled WGS sequence"/>
</dbReference>
<dbReference type="Pfam" id="PF00672">
    <property type="entry name" value="HAMP"/>
    <property type="match status" value="1"/>
</dbReference>
<evidence type="ECO:0000256" key="10">
    <source>
        <dbReference type="ARBA" id="ARBA00023012"/>
    </source>
</evidence>
<evidence type="ECO:0000259" key="14">
    <source>
        <dbReference type="PROSITE" id="PS50109"/>
    </source>
</evidence>
<comment type="cofactor">
    <cofactor evidence="2">
        <name>a divalent metal cation</name>
        <dbReference type="ChEBI" id="CHEBI:60240"/>
    </cofactor>
</comment>
<dbReference type="CDD" id="cd00075">
    <property type="entry name" value="HATPase"/>
    <property type="match status" value="1"/>
</dbReference>
<protein>
    <recommendedName>
        <fullName evidence="4">histidine kinase</fullName>
        <ecNumber evidence="4">2.7.13.3</ecNumber>
    </recommendedName>
</protein>
<evidence type="ECO:0000256" key="8">
    <source>
        <dbReference type="ARBA" id="ARBA00022777"/>
    </source>
</evidence>
<dbReference type="GO" id="GO:0000155">
    <property type="term" value="F:phosphorelay sensor kinase activity"/>
    <property type="evidence" value="ECO:0007669"/>
    <property type="project" value="InterPro"/>
</dbReference>
<dbReference type="FunFam" id="1.10.287.130:FF:000001">
    <property type="entry name" value="Two-component sensor histidine kinase"/>
    <property type="match status" value="1"/>
</dbReference>
<dbReference type="RefSeq" id="WP_123683401.1">
    <property type="nucleotide sequence ID" value="NZ_RKHY01000001.1"/>
</dbReference>
<dbReference type="Gene3D" id="1.10.287.130">
    <property type="match status" value="1"/>
</dbReference>
<feature type="transmembrane region" description="Helical" evidence="13">
    <location>
        <begin position="21"/>
        <end position="43"/>
    </location>
</feature>
<dbReference type="PRINTS" id="PR00344">
    <property type="entry name" value="BCTRLSENSOR"/>
</dbReference>
<evidence type="ECO:0000256" key="6">
    <source>
        <dbReference type="ARBA" id="ARBA00022679"/>
    </source>
</evidence>
<evidence type="ECO:0000313" key="16">
    <source>
        <dbReference type="EMBL" id="ROS39352.1"/>
    </source>
</evidence>
<dbReference type="InterPro" id="IPR004358">
    <property type="entry name" value="Sig_transdc_His_kin-like_C"/>
</dbReference>
<keyword evidence="9 13" id="KW-1133">Transmembrane helix</keyword>
<feature type="domain" description="HAMP" evidence="15">
    <location>
        <begin position="197"/>
        <end position="259"/>
    </location>
</feature>
<feature type="region of interest" description="Disordered" evidence="12">
    <location>
        <begin position="485"/>
        <end position="507"/>
    </location>
</feature>
<keyword evidence="11 13" id="KW-0472">Membrane</keyword>
<dbReference type="InterPro" id="IPR003660">
    <property type="entry name" value="HAMP_dom"/>
</dbReference>
<comment type="subcellular location">
    <subcellularLocation>
        <location evidence="3">Cell membrane</location>
    </subcellularLocation>
</comment>
<dbReference type="GeneID" id="301843085"/>
<dbReference type="PROSITE" id="PS50109">
    <property type="entry name" value="HIS_KIN"/>
    <property type="match status" value="1"/>
</dbReference>
<dbReference type="Gene3D" id="6.10.340.10">
    <property type="match status" value="1"/>
</dbReference>
<dbReference type="FunFam" id="3.30.565.10:FF:000006">
    <property type="entry name" value="Sensor histidine kinase WalK"/>
    <property type="match status" value="1"/>
</dbReference>
<dbReference type="SUPFAM" id="SSF47384">
    <property type="entry name" value="Homodimeric domain of signal transducing histidine kinase"/>
    <property type="match status" value="1"/>
</dbReference>
<dbReference type="Gene3D" id="3.30.565.10">
    <property type="entry name" value="Histidine kinase-like ATPase, C-terminal domain"/>
    <property type="match status" value="1"/>
</dbReference>
<feature type="domain" description="Histidine kinase" evidence="14">
    <location>
        <begin position="274"/>
        <end position="489"/>
    </location>
</feature>
<evidence type="ECO:0000256" key="1">
    <source>
        <dbReference type="ARBA" id="ARBA00000085"/>
    </source>
</evidence>
<feature type="transmembrane region" description="Helical" evidence="13">
    <location>
        <begin position="170"/>
        <end position="196"/>
    </location>
</feature>
<evidence type="ECO:0000256" key="7">
    <source>
        <dbReference type="ARBA" id="ARBA00022692"/>
    </source>
</evidence>
<dbReference type="InterPro" id="IPR003594">
    <property type="entry name" value="HATPase_dom"/>
</dbReference>
<dbReference type="PANTHER" id="PTHR45436:SF5">
    <property type="entry name" value="SENSOR HISTIDINE KINASE TRCS"/>
    <property type="match status" value="1"/>
</dbReference>
<evidence type="ECO:0000256" key="3">
    <source>
        <dbReference type="ARBA" id="ARBA00004236"/>
    </source>
</evidence>
<comment type="caution">
    <text evidence="16">The sequence shown here is derived from an EMBL/GenBank/DDBJ whole genome shotgun (WGS) entry which is preliminary data.</text>
</comment>
<gene>
    <name evidence="16" type="ORF">EDD35_1654</name>
</gene>
<dbReference type="Pfam" id="PF00512">
    <property type="entry name" value="HisKA"/>
    <property type="match status" value="1"/>
</dbReference>
<dbReference type="PANTHER" id="PTHR45436">
    <property type="entry name" value="SENSOR HISTIDINE KINASE YKOH"/>
    <property type="match status" value="1"/>
</dbReference>
<dbReference type="InterPro" id="IPR003661">
    <property type="entry name" value="HisK_dim/P_dom"/>
</dbReference>
<comment type="catalytic activity">
    <reaction evidence="1">
        <text>ATP + protein L-histidine = ADP + protein N-phospho-L-histidine.</text>
        <dbReference type="EC" id="2.7.13.3"/>
    </reaction>
</comment>
<evidence type="ECO:0000256" key="5">
    <source>
        <dbReference type="ARBA" id="ARBA00022553"/>
    </source>
</evidence>
<dbReference type="EC" id="2.7.13.3" evidence="4"/>
<evidence type="ECO:0000256" key="2">
    <source>
        <dbReference type="ARBA" id="ARBA00001968"/>
    </source>
</evidence>
<dbReference type="InterPro" id="IPR036097">
    <property type="entry name" value="HisK_dim/P_sf"/>
</dbReference>
<proteinExistence type="predicted"/>
<keyword evidence="17" id="KW-1185">Reference proteome</keyword>
<dbReference type="Pfam" id="PF02518">
    <property type="entry name" value="HATPase_c"/>
    <property type="match status" value="1"/>
</dbReference>
<dbReference type="InterPro" id="IPR005467">
    <property type="entry name" value="His_kinase_dom"/>
</dbReference>
<evidence type="ECO:0000256" key="11">
    <source>
        <dbReference type="ARBA" id="ARBA00023136"/>
    </source>
</evidence>
<dbReference type="InterPro" id="IPR050428">
    <property type="entry name" value="TCS_sensor_his_kinase"/>
</dbReference>
<dbReference type="CDD" id="cd06225">
    <property type="entry name" value="HAMP"/>
    <property type="match status" value="1"/>
</dbReference>
<dbReference type="SUPFAM" id="SSF55874">
    <property type="entry name" value="ATPase domain of HSP90 chaperone/DNA topoisomerase II/histidine kinase"/>
    <property type="match status" value="1"/>
</dbReference>
<dbReference type="PROSITE" id="PS50885">
    <property type="entry name" value="HAMP"/>
    <property type="match status" value="1"/>
</dbReference>
<evidence type="ECO:0000256" key="4">
    <source>
        <dbReference type="ARBA" id="ARBA00012438"/>
    </source>
</evidence>
<dbReference type="SMART" id="SM00387">
    <property type="entry name" value="HATPase_c"/>
    <property type="match status" value="1"/>
</dbReference>
<keyword evidence="10" id="KW-0902">Two-component regulatory system</keyword>
<keyword evidence="6" id="KW-0808">Transferase</keyword>
<keyword evidence="7 13" id="KW-0812">Transmembrane</keyword>